<name>E4Y6V1_OIKDI</name>
<evidence type="ECO:0000256" key="1">
    <source>
        <dbReference type="SAM" id="MobiDB-lite"/>
    </source>
</evidence>
<evidence type="ECO:0000313" key="2">
    <source>
        <dbReference type="EMBL" id="CBY31351.1"/>
    </source>
</evidence>
<reference evidence="2" key="1">
    <citation type="journal article" date="2010" name="Science">
        <title>Plasticity of animal genome architecture unmasked by rapid evolution of a pelagic tunicate.</title>
        <authorList>
            <person name="Denoeud F."/>
            <person name="Henriet S."/>
            <person name="Mungpakdee S."/>
            <person name="Aury J.M."/>
            <person name="Da Silva C."/>
            <person name="Brinkmann H."/>
            <person name="Mikhaleva J."/>
            <person name="Olsen L.C."/>
            <person name="Jubin C."/>
            <person name="Canestro C."/>
            <person name="Bouquet J.M."/>
            <person name="Danks G."/>
            <person name="Poulain J."/>
            <person name="Campsteijn C."/>
            <person name="Adamski M."/>
            <person name="Cross I."/>
            <person name="Yadetie F."/>
            <person name="Muffato M."/>
            <person name="Louis A."/>
            <person name="Butcher S."/>
            <person name="Tsagkogeorga G."/>
            <person name="Konrad A."/>
            <person name="Singh S."/>
            <person name="Jensen M.F."/>
            <person name="Cong E.H."/>
            <person name="Eikeseth-Otteraa H."/>
            <person name="Noel B."/>
            <person name="Anthouard V."/>
            <person name="Porcel B.M."/>
            <person name="Kachouri-Lafond R."/>
            <person name="Nishino A."/>
            <person name="Ugolini M."/>
            <person name="Chourrout P."/>
            <person name="Nishida H."/>
            <person name="Aasland R."/>
            <person name="Huzurbazar S."/>
            <person name="Westhof E."/>
            <person name="Delsuc F."/>
            <person name="Lehrach H."/>
            <person name="Reinhardt R."/>
            <person name="Weissenbach J."/>
            <person name="Roy S.W."/>
            <person name="Artiguenave F."/>
            <person name="Postlethwait J.H."/>
            <person name="Manak J.R."/>
            <person name="Thompson E.M."/>
            <person name="Jaillon O."/>
            <person name="Du Pasquier L."/>
            <person name="Boudinot P."/>
            <person name="Liberles D.A."/>
            <person name="Volff J.N."/>
            <person name="Philippe H."/>
            <person name="Lenhard B."/>
            <person name="Roest Crollius H."/>
            <person name="Wincker P."/>
            <person name="Chourrout D."/>
        </authorList>
    </citation>
    <scope>NUCLEOTIDE SEQUENCE [LARGE SCALE GENOMIC DNA]</scope>
</reference>
<feature type="region of interest" description="Disordered" evidence="1">
    <location>
        <begin position="1"/>
        <end position="20"/>
    </location>
</feature>
<dbReference type="Proteomes" id="UP000011014">
    <property type="component" value="Unassembled WGS sequence"/>
</dbReference>
<protein>
    <submittedName>
        <fullName evidence="2">Uncharacterized protein</fullName>
    </submittedName>
</protein>
<sequence length="20" mass="2621">MEKEFWNSRHRRPSCRNQCR</sequence>
<proteinExistence type="predicted"/>
<organism evidence="2">
    <name type="scientific">Oikopleura dioica</name>
    <name type="common">Tunicate</name>
    <dbReference type="NCBI Taxonomy" id="34765"/>
    <lineage>
        <taxon>Eukaryota</taxon>
        <taxon>Metazoa</taxon>
        <taxon>Chordata</taxon>
        <taxon>Tunicata</taxon>
        <taxon>Appendicularia</taxon>
        <taxon>Copelata</taxon>
        <taxon>Oikopleuridae</taxon>
        <taxon>Oikopleura</taxon>
    </lineage>
</organism>
<dbReference type="AlphaFoldDB" id="E4Y6V1"/>
<feature type="compositionally biased region" description="Basic residues" evidence="1">
    <location>
        <begin position="8"/>
        <end position="20"/>
    </location>
</feature>
<gene>
    <name evidence="2" type="ORF">GSOID_T00025251001</name>
</gene>
<accession>E4Y6V1</accession>
<dbReference type="EMBL" id="FN654300">
    <property type="protein sequence ID" value="CBY31351.1"/>
    <property type="molecule type" value="Genomic_DNA"/>
</dbReference>